<feature type="compositionally biased region" description="Polar residues" evidence="1">
    <location>
        <begin position="118"/>
        <end position="129"/>
    </location>
</feature>
<name>A0A2A9PG21_OPHUN</name>
<sequence length="268" mass="29024">MPLQQDMIHKLAGKAFISAVDAKSFFHQFLVHEDDKEKFTVIRASCQEGVQCRHRVAGEERALTGAATTRSVHQDGESDPVNRALGRLGLGPRPPRGRGRRGYGPQTCHNRHQHASQRSRAGGTTTSSRGRLAGKRVRACCLPSVSTGTKCIACRNSKQPCEPVTNTPRNRVEHTSRTNPQAAEPPGDVAASPPRKRGETGGRRPDGVLEGPRAFTRRQDAQFTKKIASLVQSAELQGVWSSVLSLIEAEVGATSEAPRSWCTTPPPA</sequence>
<evidence type="ECO:0008006" key="4">
    <source>
        <dbReference type="Google" id="ProtNLM"/>
    </source>
</evidence>
<evidence type="ECO:0000256" key="1">
    <source>
        <dbReference type="SAM" id="MobiDB-lite"/>
    </source>
</evidence>
<dbReference type="AlphaFoldDB" id="A0A2A9PG21"/>
<keyword evidence="3" id="KW-1185">Reference proteome</keyword>
<accession>A0A2A9PG21</accession>
<feature type="compositionally biased region" description="Polar residues" evidence="1">
    <location>
        <begin position="158"/>
        <end position="169"/>
    </location>
</feature>
<evidence type="ECO:0000313" key="3">
    <source>
        <dbReference type="Proteomes" id="UP000037136"/>
    </source>
</evidence>
<gene>
    <name evidence="2" type="ORF">XA68_11754</name>
</gene>
<protein>
    <recommendedName>
        <fullName evidence="4">Reverse transcriptase domain-containing protein</fullName>
    </recommendedName>
</protein>
<feature type="compositionally biased region" description="Basic and acidic residues" evidence="1">
    <location>
        <begin position="196"/>
        <end position="207"/>
    </location>
</feature>
<dbReference type="OrthoDB" id="5106181at2759"/>
<reference evidence="2 3" key="2">
    <citation type="journal article" date="2017" name="Sci. Rep.">
        <title>Ant-infecting Ophiocordyceps genomes reveal a high diversity of potential behavioral manipulation genes and a possible major role for enterotoxins.</title>
        <authorList>
            <person name="de Bekker C."/>
            <person name="Ohm R.A."/>
            <person name="Evans H.C."/>
            <person name="Brachmann A."/>
            <person name="Hughes D.P."/>
        </authorList>
    </citation>
    <scope>NUCLEOTIDE SEQUENCE [LARGE SCALE GENOMIC DNA]</scope>
    <source>
        <strain evidence="2 3">SC16a</strain>
    </source>
</reference>
<proteinExistence type="predicted"/>
<reference evidence="2 3" key="1">
    <citation type="journal article" date="2015" name="BMC Genomics">
        <title>Gene expression during zombie ant biting behavior reflects the complexity underlying fungal parasitic behavioral manipulation.</title>
        <authorList>
            <person name="de Bekker C."/>
            <person name="Ohm R.A."/>
            <person name="Loreto R.G."/>
            <person name="Sebastian A."/>
            <person name="Albert I."/>
            <person name="Merrow M."/>
            <person name="Brachmann A."/>
            <person name="Hughes D.P."/>
        </authorList>
    </citation>
    <scope>NUCLEOTIDE SEQUENCE [LARGE SCALE GENOMIC DNA]</scope>
    <source>
        <strain evidence="2 3">SC16a</strain>
    </source>
</reference>
<comment type="caution">
    <text evidence="2">The sequence shown here is derived from an EMBL/GenBank/DDBJ whole genome shotgun (WGS) entry which is preliminary data.</text>
</comment>
<evidence type="ECO:0000313" key="2">
    <source>
        <dbReference type="EMBL" id="PFH59862.1"/>
    </source>
</evidence>
<dbReference type="Proteomes" id="UP000037136">
    <property type="component" value="Unassembled WGS sequence"/>
</dbReference>
<feature type="region of interest" description="Disordered" evidence="1">
    <location>
        <begin position="67"/>
        <end position="131"/>
    </location>
</feature>
<feature type="region of interest" description="Disordered" evidence="1">
    <location>
        <begin position="158"/>
        <end position="212"/>
    </location>
</feature>
<dbReference type="EMBL" id="LAZP02000167">
    <property type="protein sequence ID" value="PFH59862.1"/>
    <property type="molecule type" value="Genomic_DNA"/>
</dbReference>
<organism evidence="2 3">
    <name type="scientific">Ophiocordyceps unilateralis</name>
    <name type="common">Zombie-ant fungus</name>
    <name type="synonym">Torrubia unilateralis</name>
    <dbReference type="NCBI Taxonomy" id="268505"/>
    <lineage>
        <taxon>Eukaryota</taxon>
        <taxon>Fungi</taxon>
        <taxon>Dikarya</taxon>
        <taxon>Ascomycota</taxon>
        <taxon>Pezizomycotina</taxon>
        <taxon>Sordariomycetes</taxon>
        <taxon>Hypocreomycetidae</taxon>
        <taxon>Hypocreales</taxon>
        <taxon>Ophiocordycipitaceae</taxon>
        <taxon>Ophiocordyceps</taxon>
    </lineage>
</organism>